<evidence type="ECO:0000313" key="2">
    <source>
        <dbReference type="Proteomes" id="UP000571084"/>
    </source>
</evidence>
<proteinExistence type="predicted"/>
<dbReference type="Proteomes" id="UP000571084">
    <property type="component" value="Unassembled WGS sequence"/>
</dbReference>
<dbReference type="RefSeq" id="WP_168052854.1">
    <property type="nucleotide sequence ID" value="NZ_JACHHQ010000001.1"/>
</dbReference>
<organism evidence="1 2">
    <name type="scientific">Glaciimonas immobilis</name>
    <dbReference type="NCBI Taxonomy" id="728004"/>
    <lineage>
        <taxon>Bacteria</taxon>
        <taxon>Pseudomonadati</taxon>
        <taxon>Pseudomonadota</taxon>
        <taxon>Betaproteobacteria</taxon>
        <taxon>Burkholderiales</taxon>
        <taxon>Oxalobacteraceae</taxon>
        <taxon>Glaciimonas</taxon>
    </lineage>
</organism>
<reference evidence="1 2" key="1">
    <citation type="submission" date="2020-08" db="EMBL/GenBank/DDBJ databases">
        <title>Genomic Encyclopedia of Type Strains, Phase IV (KMG-IV): sequencing the most valuable type-strain genomes for metagenomic binning, comparative biology and taxonomic classification.</title>
        <authorList>
            <person name="Goeker M."/>
        </authorList>
    </citation>
    <scope>NUCLEOTIDE SEQUENCE [LARGE SCALE GENOMIC DNA]</scope>
    <source>
        <strain evidence="1 2">DSM 23240</strain>
    </source>
</reference>
<gene>
    <name evidence="1" type="ORF">HNR39_000517</name>
</gene>
<comment type="caution">
    <text evidence="1">The sequence shown here is derived from an EMBL/GenBank/DDBJ whole genome shotgun (WGS) entry which is preliminary data.</text>
</comment>
<sequence>MQLAPYSRCYPRSTSIASMFSTVNARISTSIKIFFAAFYFLLQFPFLEWGYGESNQTFSLNADADGRAQIMRIARNVAKHTAGKTVHIGRISQKKNTSA</sequence>
<dbReference type="EMBL" id="JACHHQ010000001">
    <property type="protein sequence ID" value="MBB5198707.1"/>
    <property type="molecule type" value="Genomic_DNA"/>
</dbReference>
<keyword evidence="2" id="KW-1185">Reference proteome</keyword>
<evidence type="ECO:0000313" key="1">
    <source>
        <dbReference type="EMBL" id="MBB5198707.1"/>
    </source>
</evidence>
<name>A0A840RKG3_9BURK</name>
<accession>A0A840RKG3</accession>
<protein>
    <submittedName>
        <fullName evidence="1">Uncharacterized protein</fullName>
    </submittedName>
</protein>
<dbReference type="AlphaFoldDB" id="A0A840RKG3"/>